<sequence length="206" mass="22191">MTDLLDRIHQLRQDNRWIFSTMLFSACLSLLASFVLSADAVTLAADPDAALSCNLNTVLSCGTVGTSWQASLFGFPNAFLGLAAEPVVITIAVASLAGVVFPRGFMLAAQLVYTIGFVFAYWLFFQAMFGIGALCPWCLLVTLSTTLVFTSLTHVNIRDDNLFLPMPVSSALQAGLRMGLDVLVVTIWLAAVVALIFWKYGAALLA</sequence>
<keyword evidence="9" id="KW-0676">Redox-active center</keyword>
<gene>
    <name evidence="12" type="ordered locus">MLP_23050</name>
</gene>
<evidence type="ECO:0000256" key="3">
    <source>
        <dbReference type="ARBA" id="ARBA00022692"/>
    </source>
</evidence>
<dbReference type="GO" id="GO:0048038">
    <property type="term" value="F:quinone binding"/>
    <property type="evidence" value="ECO:0007669"/>
    <property type="project" value="UniProtKB-KW"/>
</dbReference>
<keyword evidence="13" id="KW-1185">Reference proteome</keyword>
<feature type="domain" description="Vitamin K epoxide reductase" evidence="11">
    <location>
        <begin position="15"/>
        <end position="156"/>
    </location>
</feature>
<accession>F5XEV3</accession>
<feature type="transmembrane region" description="Helical" evidence="10">
    <location>
        <begin position="178"/>
        <end position="198"/>
    </location>
</feature>
<evidence type="ECO:0000256" key="7">
    <source>
        <dbReference type="ARBA" id="ARBA00023136"/>
    </source>
</evidence>
<evidence type="ECO:0000256" key="2">
    <source>
        <dbReference type="ARBA" id="ARBA00006214"/>
    </source>
</evidence>
<organism evidence="12 13">
    <name type="scientific">Microlunatus phosphovorus (strain ATCC 700054 / DSM 10555 / JCM 9379 / NBRC 101784 / NCIMB 13414 / VKM Ac-1990 / NM-1)</name>
    <dbReference type="NCBI Taxonomy" id="1032480"/>
    <lineage>
        <taxon>Bacteria</taxon>
        <taxon>Bacillati</taxon>
        <taxon>Actinomycetota</taxon>
        <taxon>Actinomycetes</taxon>
        <taxon>Propionibacteriales</taxon>
        <taxon>Propionibacteriaceae</taxon>
        <taxon>Microlunatus</taxon>
    </lineage>
</organism>
<keyword evidence="8" id="KW-1015">Disulfide bond</keyword>
<dbReference type="KEGG" id="mph:MLP_23050"/>
<dbReference type="PROSITE" id="PS51257">
    <property type="entry name" value="PROKAR_LIPOPROTEIN"/>
    <property type="match status" value="1"/>
</dbReference>
<keyword evidence="6" id="KW-0560">Oxidoreductase</keyword>
<comment type="subcellular location">
    <subcellularLocation>
        <location evidence="1">Membrane</location>
        <topology evidence="1">Multi-pass membrane protein</topology>
    </subcellularLocation>
</comment>
<evidence type="ECO:0000256" key="10">
    <source>
        <dbReference type="SAM" id="Phobius"/>
    </source>
</evidence>
<dbReference type="GO" id="GO:0016020">
    <property type="term" value="C:membrane"/>
    <property type="evidence" value="ECO:0007669"/>
    <property type="project" value="UniProtKB-SubCell"/>
</dbReference>
<feature type="transmembrane region" description="Helical" evidence="10">
    <location>
        <begin position="131"/>
        <end position="157"/>
    </location>
</feature>
<keyword evidence="3 10" id="KW-0812">Transmembrane</keyword>
<dbReference type="CDD" id="cd12922">
    <property type="entry name" value="VKOR_5"/>
    <property type="match status" value="1"/>
</dbReference>
<dbReference type="InterPro" id="IPR038354">
    <property type="entry name" value="VKOR_sf"/>
</dbReference>
<keyword evidence="5 10" id="KW-1133">Transmembrane helix</keyword>
<dbReference type="GO" id="GO:0016491">
    <property type="term" value="F:oxidoreductase activity"/>
    <property type="evidence" value="ECO:0007669"/>
    <property type="project" value="UniProtKB-KW"/>
</dbReference>
<dbReference type="InterPro" id="IPR041714">
    <property type="entry name" value="VKOR_Actinobacteria"/>
</dbReference>
<reference evidence="12 13" key="1">
    <citation type="submission" date="2011-05" db="EMBL/GenBank/DDBJ databases">
        <title>Whole genome sequence of Microlunatus phosphovorus NM-1.</title>
        <authorList>
            <person name="Hosoyama A."/>
            <person name="Sasaki K."/>
            <person name="Harada T."/>
            <person name="Igarashi R."/>
            <person name="Kawakoshi A."/>
            <person name="Sasagawa M."/>
            <person name="Fukada J."/>
            <person name="Nakamura S."/>
            <person name="Katano Y."/>
            <person name="Hanada S."/>
            <person name="Kamagata Y."/>
            <person name="Nakamura N."/>
            <person name="Yamazaki S."/>
            <person name="Fujita N."/>
        </authorList>
    </citation>
    <scope>NUCLEOTIDE SEQUENCE [LARGE SCALE GENOMIC DNA]</scope>
    <source>
        <strain evidence="13">ATCC 700054 / DSM 10555 / JCM 9379 / NBRC 101784 / NCIMB 13414 / VKM Ac-1990 / NM-1</strain>
    </source>
</reference>
<evidence type="ECO:0000259" key="11">
    <source>
        <dbReference type="SMART" id="SM00756"/>
    </source>
</evidence>
<protein>
    <recommendedName>
        <fullName evidence="11">Vitamin K epoxide reductase domain-containing protein</fullName>
    </recommendedName>
</protein>
<evidence type="ECO:0000256" key="5">
    <source>
        <dbReference type="ARBA" id="ARBA00022989"/>
    </source>
</evidence>
<proteinExistence type="inferred from homology"/>
<dbReference type="Proteomes" id="UP000007947">
    <property type="component" value="Chromosome"/>
</dbReference>
<dbReference type="RefSeq" id="WP_013863191.1">
    <property type="nucleotide sequence ID" value="NC_015635.1"/>
</dbReference>
<feature type="transmembrane region" description="Helical" evidence="10">
    <location>
        <begin position="17"/>
        <end position="38"/>
    </location>
</feature>
<dbReference type="SMART" id="SM00756">
    <property type="entry name" value="VKc"/>
    <property type="match status" value="1"/>
</dbReference>
<dbReference type="Gene3D" id="1.20.1440.130">
    <property type="entry name" value="VKOR domain"/>
    <property type="match status" value="1"/>
</dbReference>
<dbReference type="eggNOG" id="COG4243">
    <property type="taxonomic scope" value="Bacteria"/>
</dbReference>
<keyword evidence="7 10" id="KW-0472">Membrane</keyword>
<evidence type="ECO:0000256" key="8">
    <source>
        <dbReference type="ARBA" id="ARBA00023157"/>
    </source>
</evidence>
<evidence type="ECO:0000256" key="9">
    <source>
        <dbReference type="ARBA" id="ARBA00023284"/>
    </source>
</evidence>
<feature type="transmembrane region" description="Helical" evidence="10">
    <location>
        <begin position="78"/>
        <end position="100"/>
    </location>
</feature>
<evidence type="ECO:0000256" key="4">
    <source>
        <dbReference type="ARBA" id="ARBA00022719"/>
    </source>
</evidence>
<dbReference type="Pfam" id="PF07884">
    <property type="entry name" value="VKOR"/>
    <property type="match status" value="1"/>
</dbReference>
<comment type="similarity">
    <text evidence="2">Belongs to the VKOR family.</text>
</comment>
<evidence type="ECO:0000256" key="6">
    <source>
        <dbReference type="ARBA" id="ARBA00023002"/>
    </source>
</evidence>
<name>F5XEV3_MICPN</name>
<dbReference type="AlphaFoldDB" id="F5XEV3"/>
<evidence type="ECO:0000256" key="1">
    <source>
        <dbReference type="ARBA" id="ARBA00004141"/>
    </source>
</evidence>
<dbReference type="InterPro" id="IPR012932">
    <property type="entry name" value="VKOR"/>
</dbReference>
<keyword evidence="4" id="KW-0874">Quinone</keyword>
<dbReference type="HOGENOM" id="CLU_082938_0_0_11"/>
<evidence type="ECO:0000313" key="13">
    <source>
        <dbReference type="Proteomes" id="UP000007947"/>
    </source>
</evidence>
<dbReference type="EMBL" id="AP012204">
    <property type="protein sequence ID" value="BAK35319.1"/>
    <property type="molecule type" value="Genomic_DNA"/>
</dbReference>
<dbReference type="STRING" id="1032480.MLP_23050"/>
<evidence type="ECO:0000313" key="12">
    <source>
        <dbReference type="EMBL" id="BAK35319.1"/>
    </source>
</evidence>
<feature type="transmembrane region" description="Helical" evidence="10">
    <location>
        <begin position="107"/>
        <end position="125"/>
    </location>
</feature>